<name>A0A2P2R0H6_RHIMU</name>
<sequence>MVIIVTTKWLLITRTLGSHETSF</sequence>
<proteinExistence type="predicted"/>
<protein>
    <submittedName>
        <fullName evidence="1">Uncharacterized protein</fullName>
    </submittedName>
</protein>
<reference evidence="1" key="1">
    <citation type="submission" date="2018-02" db="EMBL/GenBank/DDBJ databases">
        <title>Rhizophora mucronata_Transcriptome.</title>
        <authorList>
            <person name="Meera S.P."/>
            <person name="Sreeshan A."/>
            <person name="Augustine A."/>
        </authorList>
    </citation>
    <scope>NUCLEOTIDE SEQUENCE</scope>
    <source>
        <tissue evidence="1">Leaf</tissue>
    </source>
</reference>
<dbReference type="AlphaFoldDB" id="A0A2P2R0H6"/>
<dbReference type="EMBL" id="GGEC01092177">
    <property type="protein sequence ID" value="MBX72661.1"/>
    <property type="molecule type" value="Transcribed_RNA"/>
</dbReference>
<evidence type="ECO:0000313" key="1">
    <source>
        <dbReference type="EMBL" id="MBX72661.1"/>
    </source>
</evidence>
<accession>A0A2P2R0H6</accession>
<organism evidence="1">
    <name type="scientific">Rhizophora mucronata</name>
    <name type="common">Asiatic mangrove</name>
    <dbReference type="NCBI Taxonomy" id="61149"/>
    <lineage>
        <taxon>Eukaryota</taxon>
        <taxon>Viridiplantae</taxon>
        <taxon>Streptophyta</taxon>
        <taxon>Embryophyta</taxon>
        <taxon>Tracheophyta</taxon>
        <taxon>Spermatophyta</taxon>
        <taxon>Magnoliopsida</taxon>
        <taxon>eudicotyledons</taxon>
        <taxon>Gunneridae</taxon>
        <taxon>Pentapetalae</taxon>
        <taxon>rosids</taxon>
        <taxon>fabids</taxon>
        <taxon>Malpighiales</taxon>
        <taxon>Rhizophoraceae</taxon>
        <taxon>Rhizophora</taxon>
    </lineage>
</organism>